<sequence>MQTGSPPCPNPLLVEVLQEQLELLRISLFVATQGPAEMAGTQLRCSLEPPIINASQPIAMCAGQSVNTILRCLDWRGIPVRDLYPIARSAVESFINAAFLVSQDSAASERALRYVKFRQWKQHNRTVGEGVFTLKLSSSGSPADSPPTEFKEFTGKGQDMWTTLALPSRINRVGQAAGRKAGSRLLAAYTLIYSVSSEVIHGSPFGVSYFYSTGAPTSVEEFRQSTVGQMEDMLVAVAHAAAGYLATFYTSQGMKTAASIEQELFNKLLALEGVEPQ</sequence>
<accession>A0A7G5DWJ8</accession>
<dbReference type="Proteomes" id="UP000515276">
    <property type="component" value="Chromosome"/>
</dbReference>
<gene>
    <name evidence="1" type="ORF">HS968_24040</name>
</gene>
<dbReference type="EMBL" id="CP059139">
    <property type="protein sequence ID" value="QMV66123.1"/>
    <property type="molecule type" value="Genomic_DNA"/>
</dbReference>
<evidence type="ECO:0000313" key="1">
    <source>
        <dbReference type="EMBL" id="QMV66123.1"/>
    </source>
</evidence>
<organism evidence="1 2">
    <name type="scientific">Pseudomonas berkeleyensis</name>
    <dbReference type="NCBI Taxonomy" id="2726956"/>
    <lineage>
        <taxon>Bacteria</taxon>
        <taxon>Pseudomonadati</taxon>
        <taxon>Pseudomonadota</taxon>
        <taxon>Gammaproteobacteria</taxon>
        <taxon>Pseudomonadales</taxon>
        <taxon>Pseudomonadaceae</taxon>
        <taxon>Pseudomonas</taxon>
    </lineage>
</organism>
<name>A0A7G5DWJ8_9PSED</name>
<evidence type="ECO:0000313" key="2">
    <source>
        <dbReference type="Proteomes" id="UP000515276"/>
    </source>
</evidence>
<keyword evidence="2" id="KW-1185">Reference proteome</keyword>
<proteinExistence type="predicted"/>
<reference evidence="1 2" key="1">
    <citation type="journal article" date="2020" name="G3 (Bethesda)">
        <title>CeMbio - The Caenorhabditis elegans Microbiome Resource.</title>
        <authorList>
            <person name="Dirksen P."/>
            <person name="Assie A."/>
            <person name="Zimmermann J."/>
            <person name="Zhang F."/>
            <person name="Tietje A.M."/>
            <person name="Marsh S.A."/>
            <person name="Felix M.A."/>
            <person name="Shapira M."/>
            <person name="Kaleta C."/>
            <person name="Schulenburg H."/>
            <person name="Samuel B."/>
        </authorList>
    </citation>
    <scope>NUCLEOTIDE SEQUENCE [LARGE SCALE GENOMIC DNA]</scope>
    <source>
        <strain evidence="1 2">MSPm1</strain>
    </source>
</reference>
<dbReference type="AlphaFoldDB" id="A0A7G5DWJ8"/>
<protein>
    <submittedName>
        <fullName evidence="1">Uncharacterized protein</fullName>
    </submittedName>
</protein>